<gene>
    <name evidence="2" type="ORF">BpHYR1_021177</name>
</gene>
<name>A0A3M7QSX9_BRAPC</name>
<dbReference type="Proteomes" id="UP000276133">
    <property type="component" value="Unassembled WGS sequence"/>
</dbReference>
<keyword evidence="3" id="KW-1185">Reference proteome</keyword>
<dbReference type="AlphaFoldDB" id="A0A3M7QSX9"/>
<protein>
    <submittedName>
        <fullName evidence="2">Uncharacterized protein</fullName>
    </submittedName>
</protein>
<proteinExistence type="predicted"/>
<comment type="caution">
    <text evidence="2">The sequence shown here is derived from an EMBL/GenBank/DDBJ whole genome shotgun (WGS) entry which is preliminary data.</text>
</comment>
<keyword evidence="1" id="KW-0175">Coiled coil</keyword>
<evidence type="ECO:0000256" key="1">
    <source>
        <dbReference type="SAM" id="Coils"/>
    </source>
</evidence>
<feature type="coiled-coil region" evidence="1">
    <location>
        <begin position="15"/>
        <end position="49"/>
    </location>
</feature>
<evidence type="ECO:0000313" key="3">
    <source>
        <dbReference type="Proteomes" id="UP000276133"/>
    </source>
</evidence>
<accession>A0A3M7QSX9</accession>
<dbReference type="Gene3D" id="1.20.5.170">
    <property type="match status" value="1"/>
</dbReference>
<organism evidence="2 3">
    <name type="scientific">Brachionus plicatilis</name>
    <name type="common">Marine rotifer</name>
    <name type="synonym">Brachionus muelleri</name>
    <dbReference type="NCBI Taxonomy" id="10195"/>
    <lineage>
        <taxon>Eukaryota</taxon>
        <taxon>Metazoa</taxon>
        <taxon>Spiralia</taxon>
        <taxon>Gnathifera</taxon>
        <taxon>Rotifera</taxon>
        <taxon>Eurotatoria</taxon>
        <taxon>Monogononta</taxon>
        <taxon>Pseudotrocha</taxon>
        <taxon>Ploima</taxon>
        <taxon>Brachionidae</taxon>
        <taxon>Brachionus</taxon>
    </lineage>
</organism>
<reference evidence="2 3" key="1">
    <citation type="journal article" date="2018" name="Sci. Rep.">
        <title>Genomic signatures of local adaptation to the degree of environmental predictability in rotifers.</title>
        <authorList>
            <person name="Franch-Gras L."/>
            <person name="Hahn C."/>
            <person name="Garcia-Roger E.M."/>
            <person name="Carmona M.J."/>
            <person name="Serra M."/>
            <person name="Gomez A."/>
        </authorList>
    </citation>
    <scope>NUCLEOTIDE SEQUENCE [LARGE SCALE GENOMIC DNA]</scope>
    <source>
        <strain evidence="2">HYR1</strain>
    </source>
</reference>
<evidence type="ECO:0000313" key="2">
    <source>
        <dbReference type="EMBL" id="RNA14204.1"/>
    </source>
</evidence>
<dbReference type="EMBL" id="REGN01005240">
    <property type="protein sequence ID" value="RNA14204.1"/>
    <property type="molecule type" value="Genomic_DNA"/>
</dbReference>
<sequence>MKNTVESIEKRLYKVEELQTKVAELSGTVSDLSNKIVQLNNKVNEFNKIMEIGHFVTDVIRMVTPSNKANKQLFAQKIHERFTHHKLDVFSGYCSKLWGNQS</sequence>